<dbReference type="GO" id="GO:0005829">
    <property type="term" value="C:cytosol"/>
    <property type="evidence" value="ECO:0007669"/>
    <property type="project" value="TreeGrafter"/>
</dbReference>
<keyword evidence="1" id="KW-0233">DNA recombination</keyword>
<feature type="compositionally biased region" description="Basic and acidic residues" evidence="2">
    <location>
        <begin position="291"/>
        <end position="314"/>
    </location>
</feature>
<dbReference type="InterPro" id="IPR025246">
    <property type="entry name" value="IS30-like_HTH"/>
</dbReference>
<dbReference type="NCBIfam" id="NF033563">
    <property type="entry name" value="transpos_IS30"/>
    <property type="match status" value="1"/>
</dbReference>
<dbReference type="PANTHER" id="PTHR10948">
    <property type="entry name" value="TRANSPOSASE"/>
    <property type="match status" value="1"/>
</dbReference>
<feature type="region of interest" description="Disordered" evidence="2">
    <location>
        <begin position="161"/>
        <end position="194"/>
    </location>
</feature>
<accession>A0A0M4LWG6</accession>
<dbReference type="GO" id="GO:0032196">
    <property type="term" value="P:transposition"/>
    <property type="evidence" value="ECO:0007669"/>
    <property type="project" value="TreeGrafter"/>
</dbReference>
<dbReference type="PANTHER" id="PTHR10948:SF23">
    <property type="entry name" value="TRANSPOSASE INSI FOR INSERTION SEQUENCE ELEMENT IS30A-RELATED"/>
    <property type="match status" value="1"/>
</dbReference>
<feature type="domain" description="Transposase IS30-like HTH" evidence="3">
    <location>
        <begin position="5"/>
        <end position="46"/>
    </location>
</feature>
<evidence type="ECO:0000256" key="2">
    <source>
        <dbReference type="SAM" id="MobiDB-lite"/>
    </source>
</evidence>
<evidence type="ECO:0000313" key="4">
    <source>
        <dbReference type="EMBL" id="ALE10064.1"/>
    </source>
</evidence>
<feature type="region of interest" description="Disordered" evidence="2">
    <location>
        <begin position="252"/>
        <end position="369"/>
    </location>
</feature>
<sequence length="369" mass="40980">MGEAYSHLSEEERQVIQIEIGNGTSIRRIGLMLGRNASTVGREIKRDAWFPSNENESCRPYRPKRLKTGPWTGGCYIAGPARRKAGRRRAEPRRRYRLSCERLWARVAEWPGCGWSPPPVSGGLRVLFPDDSAMRVCPETVCRWIHADRHRRERRARCLPRGHGRRRRRGGGRTSRFPIPGRVPISERPPEAGDRSGFGHWEAGGVIGAGCNLHTEVERKTRFLMAGIVPGRTAGESVGARLAMFSPLPAGARAGRHARQRHRVRPPHAPARRAGHGHVLRRPVLQPAAGKQREQERHDPPVSARTQRDPDGHGRGTAGDCRRGRQPSHARAGLPDALRGIRRRTAGIAGPTGGVAPLNRHRGSYHDSL</sequence>
<feature type="compositionally biased region" description="Basic residues" evidence="2">
    <location>
        <begin position="161"/>
        <end position="171"/>
    </location>
</feature>
<protein>
    <submittedName>
        <fullName evidence="4">Integrase core domain-containing protein</fullName>
    </submittedName>
</protein>
<evidence type="ECO:0000256" key="1">
    <source>
        <dbReference type="ARBA" id="ARBA00023172"/>
    </source>
</evidence>
<dbReference type="Proteomes" id="UP000067206">
    <property type="component" value="Chromosome"/>
</dbReference>
<gene>
    <name evidence="4" type="ORF">RY67_2066</name>
</gene>
<proteinExistence type="predicted"/>
<dbReference type="GO" id="GO:0006310">
    <property type="term" value="P:DNA recombination"/>
    <property type="evidence" value="ECO:0007669"/>
    <property type="project" value="UniProtKB-KW"/>
</dbReference>
<dbReference type="EMBL" id="CP010411">
    <property type="protein sequence ID" value="ALE10064.1"/>
    <property type="molecule type" value="Genomic_DNA"/>
</dbReference>
<feature type="compositionally biased region" description="Basic residues" evidence="2">
    <location>
        <begin position="254"/>
        <end position="281"/>
    </location>
</feature>
<dbReference type="InterPro" id="IPR053392">
    <property type="entry name" value="Transposase_IS30-like"/>
</dbReference>
<dbReference type="AlphaFoldDB" id="A0A0M4LWG6"/>
<name>A0A0M4LWG6_BIFLI</name>
<dbReference type="InterPro" id="IPR051917">
    <property type="entry name" value="Transposase-Integrase"/>
</dbReference>
<dbReference type="Pfam" id="PF13936">
    <property type="entry name" value="HTH_38"/>
    <property type="match status" value="1"/>
</dbReference>
<evidence type="ECO:0000313" key="5">
    <source>
        <dbReference type="Proteomes" id="UP000067206"/>
    </source>
</evidence>
<dbReference type="PATRIC" id="fig|1682.24.peg.2014"/>
<dbReference type="GO" id="GO:0004803">
    <property type="term" value="F:transposase activity"/>
    <property type="evidence" value="ECO:0007669"/>
    <property type="project" value="TreeGrafter"/>
</dbReference>
<organism evidence="4 5">
    <name type="scientific">Bifidobacterium longum subsp. infantis</name>
    <dbReference type="NCBI Taxonomy" id="1682"/>
    <lineage>
        <taxon>Bacteria</taxon>
        <taxon>Bacillati</taxon>
        <taxon>Actinomycetota</taxon>
        <taxon>Actinomycetes</taxon>
        <taxon>Bifidobacteriales</taxon>
        <taxon>Bifidobacteriaceae</taxon>
        <taxon>Bifidobacterium</taxon>
    </lineage>
</organism>
<evidence type="ECO:0000259" key="3">
    <source>
        <dbReference type="Pfam" id="PF13936"/>
    </source>
</evidence>
<reference evidence="4 5" key="1">
    <citation type="submission" date="2014-12" db="EMBL/GenBank/DDBJ databases">
        <title>Complete genome sequence of Bifidobacterium longum subsp. infantis BT1.</title>
        <authorList>
            <person name="Kim J.F."/>
            <person name="Kwak M.-J."/>
        </authorList>
    </citation>
    <scope>NUCLEOTIDE SEQUENCE [LARGE SCALE GENOMIC DNA]</scope>
    <source>
        <strain evidence="4 5">BT1</strain>
    </source>
</reference>